<comment type="similarity">
    <text evidence="1">Belongs to the universal ribosomal protein uL29 family.</text>
</comment>
<evidence type="ECO:0000313" key="7">
    <source>
        <dbReference type="EMBL" id="CAG5099915.1"/>
    </source>
</evidence>
<dbReference type="EMBL" id="CAJNRD030001122">
    <property type="protein sequence ID" value="CAG5099915.1"/>
    <property type="molecule type" value="Genomic_DNA"/>
</dbReference>
<dbReference type="PANTHER" id="PTHR45722:SF2">
    <property type="entry name" value="LARGE RIBOSOMAL SUBUNIT PROTEIN UL29-RELATED"/>
    <property type="match status" value="1"/>
</dbReference>
<dbReference type="GO" id="GO:0003735">
    <property type="term" value="F:structural constituent of ribosome"/>
    <property type="evidence" value="ECO:0007669"/>
    <property type="project" value="InterPro"/>
</dbReference>
<sequence length="126" mass="15105">MMLFNCLKKPRCSELRAKNKKELLTQLEELKKELMSARVARHNSSDPLKLRVLRKSIARIHIIINQKQKENLRLLYTNKKWKPLDLRPKKTRAIRRRLTTHQENAKTLKEARKLSKWPQRKFAVKA</sequence>
<dbReference type="GO" id="GO:0022625">
    <property type="term" value="C:cytosolic large ribosomal subunit"/>
    <property type="evidence" value="ECO:0007669"/>
    <property type="project" value="InterPro"/>
</dbReference>
<dbReference type="GO" id="GO:0006412">
    <property type="term" value="P:translation"/>
    <property type="evidence" value="ECO:0007669"/>
    <property type="project" value="InterPro"/>
</dbReference>
<dbReference type="NCBIfam" id="TIGR00012">
    <property type="entry name" value="L29"/>
    <property type="match status" value="1"/>
</dbReference>
<dbReference type="InterPro" id="IPR036049">
    <property type="entry name" value="Ribosomal_uL29_sf"/>
</dbReference>
<proteinExistence type="inferred from homology"/>
<dbReference type="FunFam" id="6.10.250.3450:FF:000001">
    <property type="entry name" value="60S ribosomal protein L35"/>
    <property type="match status" value="1"/>
</dbReference>
<accession>A0A8J2HHC8</accession>
<dbReference type="PANTHER" id="PTHR45722">
    <property type="entry name" value="60S RIBOSOMAL PROTEIN L35"/>
    <property type="match status" value="1"/>
</dbReference>
<keyword evidence="3" id="KW-0687">Ribonucleoprotein</keyword>
<protein>
    <recommendedName>
        <fullName evidence="4">Large ribosomal subunit protein uL29</fullName>
    </recommendedName>
    <alternativeName>
        <fullName evidence="5">60S ribosomal protein L35</fullName>
    </alternativeName>
</protein>
<keyword evidence="6" id="KW-0175">Coiled coil</keyword>
<evidence type="ECO:0000313" key="8">
    <source>
        <dbReference type="Proteomes" id="UP000786811"/>
    </source>
</evidence>
<dbReference type="HAMAP" id="MF_00374">
    <property type="entry name" value="Ribosomal_uL29"/>
    <property type="match status" value="1"/>
</dbReference>
<evidence type="ECO:0000256" key="2">
    <source>
        <dbReference type="ARBA" id="ARBA00022980"/>
    </source>
</evidence>
<organism evidence="7 8">
    <name type="scientific">Cotesia congregata</name>
    <name type="common">Parasitoid wasp</name>
    <name type="synonym">Apanteles congregatus</name>
    <dbReference type="NCBI Taxonomy" id="51543"/>
    <lineage>
        <taxon>Eukaryota</taxon>
        <taxon>Metazoa</taxon>
        <taxon>Ecdysozoa</taxon>
        <taxon>Arthropoda</taxon>
        <taxon>Hexapoda</taxon>
        <taxon>Insecta</taxon>
        <taxon>Pterygota</taxon>
        <taxon>Neoptera</taxon>
        <taxon>Endopterygota</taxon>
        <taxon>Hymenoptera</taxon>
        <taxon>Apocrita</taxon>
        <taxon>Ichneumonoidea</taxon>
        <taxon>Braconidae</taxon>
        <taxon>Microgastrinae</taxon>
        <taxon>Cotesia</taxon>
    </lineage>
</organism>
<dbReference type="OrthoDB" id="528635at2759"/>
<keyword evidence="8" id="KW-1185">Reference proteome</keyword>
<comment type="caution">
    <text evidence="7">The sequence shown here is derived from an EMBL/GenBank/DDBJ whole genome shotgun (WGS) entry which is preliminary data.</text>
</comment>
<dbReference type="Pfam" id="PF00831">
    <property type="entry name" value="Ribosomal_L29"/>
    <property type="match status" value="1"/>
</dbReference>
<dbReference type="SUPFAM" id="SSF46561">
    <property type="entry name" value="Ribosomal protein L29 (L29p)"/>
    <property type="match status" value="1"/>
</dbReference>
<evidence type="ECO:0000256" key="5">
    <source>
        <dbReference type="ARBA" id="ARBA00035334"/>
    </source>
</evidence>
<dbReference type="GO" id="GO:0003729">
    <property type="term" value="F:mRNA binding"/>
    <property type="evidence" value="ECO:0007669"/>
    <property type="project" value="TreeGrafter"/>
</dbReference>
<dbReference type="Gene3D" id="6.10.250.3450">
    <property type="match status" value="1"/>
</dbReference>
<feature type="coiled-coil region" evidence="6">
    <location>
        <begin position="13"/>
        <end position="40"/>
    </location>
</feature>
<evidence type="ECO:0000256" key="6">
    <source>
        <dbReference type="SAM" id="Coils"/>
    </source>
</evidence>
<dbReference type="FunFam" id="1.10.287.310:FF:000002">
    <property type="entry name" value="60S ribosomal protein L35"/>
    <property type="match status" value="1"/>
</dbReference>
<dbReference type="InterPro" id="IPR001854">
    <property type="entry name" value="Ribosomal_uL29"/>
</dbReference>
<name>A0A8J2HHC8_COTCN</name>
<gene>
    <name evidence="7" type="ORF">HICCMSTLAB_LOCUS9298</name>
</gene>
<reference evidence="7" key="1">
    <citation type="submission" date="2021-04" db="EMBL/GenBank/DDBJ databases">
        <authorList>
            <person name="Chebbi M.A.C M."/>
        </authorList>
    </citation>
    <scope>NUCLEOTIDE SEQUENCE</scope>
</reference>
<dbReference type="GO" id="GO:0000463">
    <property type="term" value="P:maturation of LSU-rRNA from tricistronic rRNA transcript (SSU-rRNA, 5.8S rRNA, LSU-rRNA)"/>
    <property type="evidence" value="ECO:0007669"/>
    <property type="project" value="InterPro"/>
</dbReference>
<evidence type="ECO:0000256" key="3">
    <source>
        <dbReference type="ARBA" id="ARBA00023274"/>
    </source>
</evidence>
<dbReference type="AlphaFoldDB" id="A0A8J2HHC8"/>
<evidence type="ECO:0000256" key="1">
    <source>
        <dbReference type="ARBA" id="ARBA00009254"/>
    </source>
</evidence>
<dbReference type="InterPro" id="IPR045059">
    <property type="entry name" value="Ribosomal_uL29_euk"/>
</dbReference>
<keyword evidence="2 7" id="KW-0689">Ribosomal protein</keyword>
<dbReference type="Gene3D" id="1.10.287.310">
    <property type="match status" value="1"/>
</dbReference>
<dbReference type="Proteomes" id="UP000786811">
    <property type="component" value="Unassembled WGS sequence"/>
</dbReference>
<evidence type="ECO:0000256" key="4">
    <source>
        <dbReference type="ARBA" id="ARBA00035204"/>
    </source>
</evidence>